<evidence type="ECO:0000313" key="3">
    <source>
        <dbReference type="Proteomes" id="UP000799779"/>
    </source>
</evidence>
<accession>A0A6A5WQF8</accession>
<dbReference type="InterPro" id="IPR046497">
    <property type="entry name" value="DUF6590"/>
</dbReference>
<proteinExistence type="predicted"/>
<protein>
    <recommendedName>
        <fullName evidence="1">DUF6590 domain-containing protein</fullName>
    </recommendedName>
</protein>
<feature type="non-terminal residue" evidence="2">
    <location>
        <position position="1"/>
    </location>
</feature>
<organism evidence="2 3">
    <name type="scientific">Amniculicola lignicola CBS 123094</name>
    <dbReference type="NCBI Taxonomy" id="1392246"/>
    <lineage>
        <taxon>Eukaryota</taxon>
        <taxon>Fungi</taxon>
        <taxon>Dikarya</taxon>
        <taxon>Ascomycota</taxon>
        <taxon>Pezizomycotina</taxon>
        <taxon>Dothideomycetes</taxon>
        <taxon>Pleosporomycetidae</taxon>
        <taxon>Pleosporales</taxon>
        <taxon>Amniculicolaceae</taxon>
        <taxon>Amniculicola</taxon>
    </lineage>
</organism>
<sequence length="118" mass="13517">EIRRFIIVKSRRGFCIVLPIDTYGDCATLSPGMRPSEHAFIFTRGSESTFLDGESGIHKEPIMVEPSLGTKPLDPCSRINYRIQRFIHYNSLIRDEDIVCRDDIPNLIGCWREESDEG</sequence>
<dbReference type="EMBL" id="ML977577">
    <property type="protein sequence ID" value="KAF2002421.1"/>
    <property type="molecule type" value="Genomic_DNA"/>
</dbReference>
<evidence type="ECO:0000313" key="2">
    <source>
        <dbReference type="EMBL" id="KAF2002421.1"/>
    </source>
</evidence>
<reference evidence="2" key="1">
    <citation type="journal article" date="2020" name="Stud. Mycol.">
        <title>101 Dothideomycetes genomes: a test case for predicting lifestyles and emergence of pathogens.</title>
        <authorList>
            <person name="Haridas S."/>
            <person name="Albert R."/>
            <person name="Binder M."/>
            <person name="Bloem J."/>
            <person name="Labutti K."/>
            <person name="Salamov A."/>
            <person name="Andreopoulos B."/>
            <person name="Baker S."/>
            <person name="Barry K."/>
            <person name="Bills G."/>
            <person name="Bluhm B."/>
            <person name="Cannon C."/>
            <person name="Castanera R."/>
            <person name="Culley D."/>
            <person name="Daum C."/>
            <person name="Ezra D."/>
            <person name="Gonzalez J."/>
            <person name="Henrissat B."/>
            <person name="Kuo A."/>
            <person name="Liang C."/>
            <person name="Lipzen A."/>
            <person name="Lutzoni F."/>
            <person name="Magnuson J."/>
            <person name="Mondo S."/>
            <person name="Nolan M."/>
            <person name="Ohm R."/>
            <person name="Pangilinan J."/>
            <person name="Park H.-J."/>
            <person name="Ramirez L."/>
            <person name="Alfaro M."/>
            <person name="Sun H."/>
            <person name="Tritt A."/>
            <person name="Yoshinaga Y."/>
            <person name="Zwiers L.-H."/>
            <person name="Turgeon B."/>
            <person name="Goodwin S."/>
            <person name="Spatafora J."/>
            <person name="Crous P."/>
            <person name="Grigoriev I."/>
        </authorList>
    </citation>
    <scope>NUCLEOTIDE SEQUENCE</scope>
    <source>
        <strain evidence="2">CBS 123094</strain>
    </source>
</reference>
<gene>
    <name evidence="2" type="ORF">P154DRAFT_430890</name>
</gene>
<dbReference type="OrthoDB" id="3559580at2759"/>
<evidence type="ECO:0000259" key="1">
    <source>
        <dbReference type="Pfam" id="PF20233"/>
    </source>
</evidence>
<dbReference type="Pfam" id="PF20233">
    <property type="entry name" value="DUF6590"/>
    <property type="match status" value="1"/>
</dbReference>
<dbReference type="Proteomes" id="UP000799779">
    <property type="component" value="Unassembled WGS sequence"/>
</dbReference>
<name>A0A6A5WQF8_9PLEO</name>
<feature type="domain" description="DUF6590" evidence="1">
    <location>
        <begin position="1"/>
        <end position="107"/>
    </location>
</feature>
<keyword evidence="3" id="KW-1185">Reference proteome</keyword>
<dbReference type="AlphaFoldDB" id="A0A6A5WQF8"/>